<sequence length="586" mass="66556">MYSKLKVLFCLIFCLLCQLGYGQDRKKSDSLLDLLKAKNFTKKERANLLESISFYHPKLDSALYFAQESLKVSKEIDSRLLEAQALESIGMLEQRLGNYSNALSAAFEALTIYEELNLIDNQAAVQAQIATVYAALQEYQSSITYLKKTASIYKDLDEKIKYALTLINLGESYRVAGMLDLAETTLLDVLELNKVLDIEAISGYTSGNLGMVYASKNEFEKAKNALKKAINILKILQDDYCVSIYLAELGDIYKKEGNHDLAEKYLLEAFKIAKKIGLKEQIQDFSKTLVLFNQEKQDYKEAFKYQNIYQTYHDSLVNKENIKKVEQLKAGYIINKRELEIERINEISATRKNIVIGLSVVIVLFIVLSYLLYRLYNRIRIVNADLSKKEKEKAFLLKELNHRVKNNLQMVSSLLNLQSRSLSENSDKEIIVSGKNRVEALSLVHSKLYQEGLETKINLKEYVEELVLNLIYGFGVELNPKFNIDPINIDVNKAIPIALILNEIVTNAIKHAYKDNPNPKLEISALSNEKGLHVEVSDNGKGFGPTERQKKNSLGLQLINSLIDQLDGSVNIESNEGTQWKINLVI</sequence>
<evidence type="ECO:0000256" key="5">
    <source>
        <dbReference type="ARBA" id="ARBA00022741"/>
    </source>
</evidence>
<keyword evidence="8" id="KW-0472">Membrane</keyword>
<keyword evidence="11" id="KW-1185">Reference proteome</keyword>
<dbReference type="SMART" id="SM00387">
    <property type="entry name" value="HATPase_c"/>
    <property type="match status" value="1"/>
</dbReference>
<dbReference type="AlphaFoldDB" id="A0A6N6MQ39"/>
<dbReference type="InterPro" id="IPR003594">
    <property type="entry name" value="HATPase_dom"/>
</dbReference>
<proteinExistence type="predicted"/>
<evidence type="ECO:0000256" key="3">
    <source>
        <dbReference type="ARBA" id="ARBA00022553"/>
    </source>
</evidence>
<evidence type="ECO:0000256" key="8">
    <source>
        <dbReference type="SAM" id="Phobius"/>
    </source>
</evidence>
<dbReference type="SUPFAM" id="SSF55874">
    <property type="entry name" value="ATPase domain of HSP90 chaperone/DNA topoisomerase II/histidine kinase"/>
    <property type="match status" value="1"/>
</dbReference>
<dbReference type="Gene3D" id="1.25.40.10">
    <property type="entry name" value="Tetratricopeptide repeat domain"/>
    <property type="match status" value="2"/>
</dbReference>
<dbReference type="Gene3D" id="3.30.450.20">
    <property type="entry name" value="PAS domain"/>
    <property type="match status" value="1"/>
</dbReference>
<feature type="transmembrane region" description="Helical" evidence="8">
    <location>
        <begin position="354"/>
        <end position="373"/>
    </location>
</feature>
<evidence type="ECO:0000313" key="11">
    <source>
        <dbReference type="Proteomes" id="UP000441333"/>
    </source>
</evidence>
<evidence type="ECO:0000256" key="1">
    <source>
        <dbReference type="ARBA" id="ARBA00000085"/>
    </source>
</evidence>
<dbReference type="InterPro" id="IPR036890">
    <property type="entry name" value="HATPase_C_sf"/>
</dbReference>
<accession>A0A6N6MQ39</accession>
<dbReference type="Proteomes" id="UP000441333">
    <property type="component" value="Unassembled WGS sequence"/>
</dbReference>
<reference evidence="10 11" key="1">
    <citation type="submission" date="2019-09" db="EMBL/GenBank/DDBJ databases">
        <authorList>
            <person name="Cao W.R."/>
        </authorList>
    </citation>
    <scope>NUCLEOTIDE SEQUENCE [LARGE SCALE GENOMIC DNA]</scope>
    <source>
        <strain evidence="10 11">B1N29</strain>
    </source>
</reference>
<evidence type="ECO:0000256" key="4">
    <source>
        <dbReference type="ARBA" id="ARBA00022679"/>
    </source>
</evidence>
<organism evidence="10 11">
    <name type="scientific">Pseudotamlana haliotis</name>
    <dbReference type="NCBI Taxonomy" id="2614804"/>
    <lineage>
        <taxon>Bacteria</taxon>
        <taxon>Pseudomonadati</taxon>
        <taxon>Bacteroidota</taxon>
        <taxon>Flavobacteriia</taxon>
        <taxon>Flavobacteriales</taxon>
        <taxon>Flavobacteriaceae</taxon>
        <taxon>Pseudotamlana</taxon>
    </lineage>
</organism>
<dbReference type="InterPro" id="IPR011495">
    <property type="entry name" value="Sig_transdc_His_kin_sub2_dim/P"/>
</dbReference>
<dbReference type="PANTHER" id="PTHR41523:SF8">
    <property type="entry name" value="ETHYLENE RESPONSE SENSOR PROTEIN"/>
    <property type="match status" value="1"/>
</dbReference>
<evidence type="ECO:0000256" key="7">
    <source>
        <dbReference type="ARBA" id="ARBA00022840"/>
    </source>
</evidence>
<keyword evidence="6" id="KW-0418">Kinase</keyword>
<dbReference type="InterPro" id="IPR019734">
    <property type="entry name" value="TPR_rpt"/>
</dbReference>
<keyword evidence="7" id="KW-0067">ATP-binding</keyword>
<keyword evidence="8" id="KW-1133">Transmembrane helix</keyword>
<dbReference type="GO" id="GO:0004673">
    <property type="term" value="F:protein histidine kinase activity"/>
    <property type="evidence" value="ECO:0007669"/>
    <property type="project" value="UniProtKB-EC"/>
</dbReference>
<dbReference type="GO" id="GO:0005524">
    <property type="term" value="F:ATP binding"/>
    <property type="evidence" value="ECO:0007669"/>
    <property type="project" value="UniProtKB-KW"/>
</dbReference>
<evidence type="ECO:0000313" key="10">
    <source>
        <dbReference type="EMBL" id="KAB1071355.1"/>
    </source>
</evidence>
<dbReference type="Pfam" id="PF13424">
    <property type="entry name" value="TPR_12"/>
    <property type="match status" value="2"/>
</dbReference>
<dbReference type="InterPro" id="IPR005467">
    <property type="entry name" value="His_kinase_dom"/>
</dbReference>
<dbReference type="PANTHER" id="PTHR41523">
    <property type="entry name" value="TWO-COMPONENT SYSTEM SENSOR PROTEIN"/>
    <property type="match status" value="1"/>
</dbReference>
<gene>
    <name evidence="10" type="ORF">F6U93_01110</name>
</gene>
<name>A0A6N6MQ39_9FLAO</name>
<dbReference type="SMART" id="SM00028">
    <property type="entry name" value="TPR"/>
    <property type="match status" value="5"/>
</dbReference>
<evidence type="ECO:0000256" key="2">
    <source>
        <dbReference type="ARBA" id="ARBA00012438"/>
    </source>
</evidence>
<dbReference type="SUPFAM" id="SSF48452">
    <property type="entry name" value="TPR-like"/>
    <property type="match status" value="2"/>
</dbReference>
<dbReference type="EMBL" id="WAAT01000004">
    <property type="protein sequence ID" value="KAB1071355.1"/>
    <property type="molecule type" value="Genomic_DNA"/>
</dbReference>
<evidence type="ECO:0000259" key="9">
    <source>
        <dbReference type="PROSITE" id="PS50109"/>
    </source>
</evidence>
<protein>
    <recommendedName>
        <fullName evidence="2">histidine kinase</fullName>
        <ecNumber evidence="2">2.7.13.3</ecNumber>
    </recommendedName>
</protein>
<keyword evidence="5" id="KW-0547">Nucleotide-binding</keyword>
<dbReference type="InterPro" id="IPR011990">
    <property type="entry name" value="TPR-like_helical_dom_sf"/>
</dbReference>
<keyword evidence="3" id="KW-0597">Phosphoprotein</keyword>
<dbReference type="PROSITE" id="PS50109">
    <property type="entry name" value="HIS_KIN"/>
    <property type="match status" value="1"/>
</dbReference>
<dbReference type="Pfam" id="PF13581">
    <property type="entry name" value="HATPase_c_2"/>
    <property type="match status" value="1"/>
</dbReference>
<comment type="caution">
    <text evidence="10">The sequence shown here is derived from an EMBL/GenBank/DDBJ whole genome shotgun (WGS) entry which is preliminary data.</text>
</comment>
<feature type="domain" description="Histidine kinase" evidence="9">
    <location>
        <begin position="399"/>
        <end position="586"/>
    </location>
</feature>
<dbReference type="Gene3D" id="3.30.565.10">
    <property type="entry name" value="Histidine kinase-like ATPase, C-terminal domain"/>
    <property type="match status" value="1"/>
</dbReference>
<dbReference type="Pfam" id="PF07568">
    <property type="entry name" value="HisKA_2"/>
    <property type="match status" value="1"/>
</dbReference>
<dbReference type="EC" id="2.7.13.3" evidence="2"/>
<keyword evidence="8" id="KW-0812">Transmembrane</keyword>
<comment type="catalytic activity">
    <reaction evidence="1">
        <text>ATP + protein L-histidine = ADP + protein N-phospho-L-histidine.</text>
        <dbReference type="EC" id="2.7.13.3"/>
    </reaction>
</comment>
<keyword evidence="4" id="KW-0808">Transferase</keyword>
<evidence type="ECO:0000256" key="6">
    <source>
        <dbReference type="ARBA" id="ARBA00022777"/>
    </source>
</evidence>